<comment type="similarity">
    <text evidence="1">Belongs to the ribonucleoside diphosphate reductase small chain family.</text>
</comment>
<dbReference type="Pfam" id="PF00268">
    <property type="entry name" value="Ribonuc_red_sm"/>
    <property type="match status" value="1"/>
</dbReference>
<dbReference type="PANTHER" id="PTHR23409">
    <property type="entry name" value="RIBONUCLEOSIDE-DIPHOSPHATE REDUCTASE SMALL CHAIN"/>
    <property type="match status" value="1"/>
</dbReference>
<reference evidence="2 3" key="1">
    <citation type="journal article" date="2020" name="ISME J.">
        <title>Uncovering the hidden diversity of litter-decomposition mechanisms in mushroom-forming fungi.</title>
        <authorList>
            <person name="Floudas D."/>
            <person name="Bentzer J."/>
            <person name="Ahren D."/>
            <person name="Johansson T."/>
            <person name="Persson P."/>
            <person name="Tunlid A."/>
        </authorList>
    </citation>
    <scope>NUCLEOTIDE SEQUENCE [LARGE SCALE GENOMIC DNA]</scope>
    <source>
        <strain evidence="2 3">CBS 175.51</strain>
    </source>
</reference>
<dbReference type="EMBL" id="JAACJK010000112">
    <property type="protein sequence ID" value="KAF5331854.1"/>
    <property type="molecule type" value="Genomic_DNA"/>
</dbReference>
<dbReference type="InterPro" id="IPR012348">
    <property type="entry name" value="RNR-like"/>
</dbReference>
<dbReference type="CDD" id="cd01049">
    <property type="entry name" value="RNRR2"/>
    <property type="match status" value="1"/>
</dbReference>
<dbReference type="GO" id="GO:0016491">
    <property type="term" value="F:oxidoreductase activity"/>
    <property type="evidence" value="ECO:0007669"/>
    <property type="project" value="InterPro"/>
</dbReference>
<dbReference type="PANTHER" id="PTHR23409:SF18">
    <property type="entry name" value="RIBONUCLEOSIDE-DIPHOSPHATE REDUCTASE SUBUNIT M2"/>
    <property type="match status" value="1"/>
</dbReference>
<dbReference type="SUPFAM" id="SSF47240">
    <property type="entry name" value="Ferritin-like"/>
    <property type="match status" value="1"/>
</dbReference>
<evidence type="ECO:0000313" key="3">
    <source>
        <dbReference type="Proteomes" id="UP000541558"/>
    </source>
</evidence>
<accession>A0A8H5BZ45</accession>
<organism evidence="2 3">
    <name type="scientific">Ephemerocybe angulata</name>
    <dbReference type="NCBI Taxonomy" id="980116"/>
    <lineage>
        <taxon>Eukaryota</taxon>
        <taxon>Fungi</taxon>
        <taxon>Dikarya</taxon>
        <taxon>Basidiomycota</taxon>
        <taxon>Agaricomycotina</taxon>
        <taxon>Agaricomycetes</taxon>
        <taxon>Agaricomycetidae</taxon>
        <taxon>Agaricales</taxon>
        <taxon>Agaricineae</taxon>
        <taxon>Psathyrellaceae</taxon>
        <taxon>Ephemerocybe</taxon>
    </lineage>
</organism>
<name>A0A8H5BZ45_9AGAR</name>
<dbReference type="InterPro" id="IPR009078">
    <property type="entry name" value="Ferritin-like_SF"/>
</dbReference>
<dbReference type="InterPro" id="IPR033909">
    <property type="entry name" value="RNR_small"/>
</dbReference>
<evidence type="ECO:0000256" key="1">
    <source>
        <dbReference type="ARBA" id="ARBA00009303"/>
    </source>
</evidence>
<dbReference type="InterPro" id="IPR000358">
    <property type="entry name" value="RNR_small_fam"/>
</dbReference>
<dbReference type="OrthoDB" id="2093646at2759"/>
<keyword evidence="3" id="KW-1185">Reference proteome</keyword>
<dbReference type="Proteomes" id="UP000541558">
    <property type="component" value="Unassembled WGS sequence"/>
</dbReference>
<dbReference type="Gene3D" id="1.10.620.20">
    <property type="entry name" value="Ribonucleotide Reductase, subunit A"/>
    <property type="match status" value="1"/>
</dbReference>
<sequence>MSKGEKWMVTRALAYSATSDGLIADNIITRFCQDVAYMEAKFFYGFQVVMENVHAETHAMLIDALVPSEKDQQTLLNWSTLAPSIAFKNIWAIKWIVDPRRELAERLVAFICIQGIFSASSYAAMSWLKSRDKMPGLSLVNDLISTDDRIHIDFACALFRLIECRPSERVVQDIVRDAADVESEFAIDLLSGQDHGMALPDMLQYVRFVSDHLLKKLGYSSIYNVENPYSFMKIVVQPVPGDSVEDAVEV</sequence>
<proteinExistence type="inferred from homology"/>
<dbReference type="GO" id="GO:0009263">
    <property type="term" value="P:deoxyribonucleotide biosynthetic process"/>
    <property type="evidence" value="ECO:0007669"/>
    <property type="project" value="InterPro"/>
</dbReference>
<comment type="caution">
    <text evidence="2">The sequence shown here is derived from an EMBL/GenBank/DDBJ whole genome shotgun (WGS) entry which is preliminary data.</text>
</comment>
<gene>
    <name evidence="2" type="ORF">D9611_008876</name>
</gene>
<dbReference type="AlphaFoldDB" id="A0A8H5BZ45"/>
<protein>
    <submittedName>
        <fullName evidence="2">Uncharacterized protein</fullName>
    </submittedName>
</protein>
<evidence type="ECO:0000313" key="2">
    <source>
        <dbReference type="EMBL" id="KAF5331854.1"/>
    </source>
</evidence>